<dbReference type="Proteomes" id="UP000018901">
    <property type="component" value="Chromosome"/>
</dbReference>
<gene>
    <name evidence="1" type="ORF">BARVI_00355</name>
</gene>
<proteinExistence type="predicted"/>
<dbReference type="AlphaFoldDB" id="W0EWD5"/>
<keyword evidence="2" id="KW-1185">Reference proteome</keyword>
<name>W0EWD5_9BACT</name>
<dbReference type="HOGENOM" id="CLU_3266301_0_0_10"/>
<dbReference type="KEGG" id="bvs:BARVI_00355"/>
<dbReference type="STRING" id="880074.BARVI_00355"/>
<protein>
    <submittedName>
        <fullName evidence="1">Uncharacterized protein</fullName>
    </submittedName>
</protein>
<organism evidence="1 2">
    <name type="scientific">Barnesiella viscericola DSM 18177</name>
    <dbReference type="NCBI Taxonomy" id="880074"/>
    <lineage>
        <taxon>Bacteria</taxon>
        <taxon>Pseudomonadati</taxon>
        <taxon>Bacteroidota</taxon>
        <taxon>Bacteroidia</taxon>
        <taxon>Bacteroidales</taxon>
        <taxon>Barnesiellaceae</taxon>
        <taxon>Barnesiella</taxon>
    </lineage>
</organism>
<evidence type="ECO:0000313" key="2">
    <source>
        <dbReference type="Proteomes" id="UP000018901"/>
    </source>
</evidence>
<dbReference type="EMBL" id="CP007034">
    <property type="protein sequence ID" value="AHF13524.1"/>
    <property type="molecule type" value="Genomic_DNA"/>
</dbReference>
<accession>W0EWD5</accession>
<reference evidence="1 2" key="1">
    <citation type="submission" date="2013-12" db="EMBL/GenBank/DDBJ databases">
        <authorList>
            <consortium name="DOE Joint Genome Institute"/>
            <person name="Eisen J."/>
            <person name="Huntemann M."/>
            <person name="Han J."/>
            <person name="Chen A."/>
            <person name="Kyrpides N."/>
            <person name="Mavromatis K."/>
            <person name="Markowitz V."/>
            <person name="Palaniappan K."/>
            <person name="Ivanova N."/>
            <person name="Schaumberg A."/>
            <person name="Pati A."/>
            <person name="Liolios K."/>
            <person name="Nordberg H.P."/>
            <person name="Cantor M.N."/>
            <person name="Hua S.X."/>
            <person name="Woyke T."/>
        </authorList>
    </citation>
    <scope>NUCLEOTIDE SEQUENCE [LARGE SCALE GENOMIC DNA]</scope>
    <source>
        <strain evidence="2">DSM 18177</strain>
    </source>
</reference>
<evidence type="ECO:0000313" key="1">
    <source>
        <dbReference type="EMBL" id="AHF13524.1"/>
    </source>
</evidence>
<sequence>MMAQLIEVELFVMNMRRKMIELLSVINLIEELQQLATEDWI</sequence>